<dbReference type="PROSITE" id="PS51178">
    <property type="entry name" value="PASTA"/>
    <property type="match status" value="1"/>
</dbReference>
<feature type="compositionally biased region" description="Gly residues" evidence="10">
    <location>
        <begin position="304"/>
        <end position="323"/>
    </location>
</feature>
<keyword evidence="2 13" id="KW-0723">Serine/threonine-protein kinase</keyword>
<keyword evidence="3" id="KW-0808">Transferase</keyword>
<dbReference type="SMART" id="SM00740">
    <property type="entry name" value="PASTA"/>
    <property type="match status" value="2"/>
</dbReference>
<dbReference type="InterPro" id="IPR011009">
    <property type="entry name" value="Kinase-like_dom_sf"/>
</dbReference>
<dbReference type="CDD" id="cd14014">
    <property type="entry name" value="STKc_PknB_like"/>
    <property type="match status" value="1"/>
</dbReference>
<dbReference type="Proteomes" id="UP001592531">
    <property type="component" value="Unassembled WGS sequence"/>
</dbReference>
<keyword evidence="5 13" id="KW-0418">Kinase</keyword>
<dbReference type="PANTHER" id="PTHR43289">
    <property type="entry name" value="MITOGEN-ACTIVATED PROTEIN KINASE KINASE KINASE 20-RELATED"/>
    <property type="match status" value="1"/>
</dbReference>
<feature type="region of interest" description="Disordered" evidence="10">
    <location>
        <begin position="474"/>
        <end position="551"/>
    </location>
</feature>
<evidence type="ECO:0000256" key="1">
    <source>
        <dbReference type="ARBA" id="ARBA00012513"/>
    </source>
</evidence>
<dbReference type="InterPro" id="IPR000719">
    <property type="entry name" value="Prot_kinase_dom"/>
</dbReference>
<feature type="binding site" evidence="9">
    <location>
        <position position="43"/>
    </location>
    <ligand>
        <name>ATP</name>
        <dbReference type="ChEBI" id="CHEBI:30616"/>
    </ligand>
</feature>
<evidence type="ECO:0000313" key="13">
    <source>
        <dbReference type="EMBL" id="MFC1415186.1"/>
    </source>
</evidence>
<feature type="compositionally biased region" description="Gly residues" evidence="10">
    <location>
        <begin position="337"/>
        <end position="364"/>
    </location>
</feature>
<evidence type="ECO:0000256" key="4">
    <source>
        <dbReference type="ARBA" id="ARBA00022741"/>
    </source>
</evidence>
<feature type="compositionally biased region" description="Low complexity" evidence="10">
    <location>
        <begin position="382"/>
        <end position="405"/>
    </location>
</feature>
<keyword evidence="4 9" id="KW-0547">Nucleotide-binding</keyword>
<feature type="compositionally biased region" description="Low complexity" evidence="10">
    <location>
        <begin position="611"/>
        <end position="635"/>
    </location>
</feature>
<evidence type="ECO:0000256" key="5">
    <source>
        <dbReference type="ARBA" id="ARBA00022777"/>
    </source>
</evidence>
<feature type="domain" description="PASTA" evidence="12">
    <location>
        <begin position="642"/>
        <end position="709"/>
    </location>
</feature>
<sequence length="792" mass="75463">MQALESGDPQQVGGYRLLARLGAGGMGRVYLARSRGGRRVALKVIRAELADDPDFRARFAREVASARAVGGAFTVAVLDADAQAETPWLATEYVAGPALSQAVREHGPLPVESVRALAAGLAEALVAIHRAGVVHRDLKPSNVLLAADGPRVIDFGISRAVEATELTRTGVIVGSPGFMSPEQIEGSPVTPATDVFSLGAVLAYAASGAGPFGEGATPSLLYRVVHSEPRLEAVPEELRGLVGACLAKDPSARPGPGALLDRLEAEEDARGGGGADAHDPTALWLPAELTGMIAQVAAEQPLSGSGGTGGGSAVGGAGSGGSAVGSATADPRLPASAGGGTDARGAGAVGGAGAGPGNAAGGAGAPEDARPDTGSADPRVQAGSPAGAGAAASAGTGAAASSGPAAGVGPAVGAAGAGVGGGVAFATGAAEAPGTPGAGAETAETVPVPVAGDAATPPQGFGPAAALGAAGFAAEGARTPGPGRSATPPTPGPGPSANPPTAVPGGSVEGSATSRPGGSVGGPSTAAAGGFAAEGLSGGPGPGRNPAAPAGLRTTAQAAGGLAPQRKGPLVLGAALLVAAAVVGVVLANQGNGGSGRQGAGLPGPTASVTGPGSAAATPSDSAATTTSGASAATPQNSTAANTVYLTVPAVTDQPVDYAKQLLTDRGFPGGNIHVSYHCTQAGPGVYRQSPTAGSRVSVNTPVTLTAAEDDCIAYESYVGLPLTTAQADLKGFSNVTVVRACSGTSPVDTVLAQSPAASPEASYPPSQPITLTVQQDGCGGATPTGSATASP</sequence>
<feature type="region of interest" description="Disordered" evidence="10">
    <location>
        <begin position="592"/>
        <end position="635"/>
    </location>
</feature>
<dbReference type="Pfam" id="PF00069">
    <property type="entry name" value="Pkinase"/>
    <property type="match status" value="1"/>
</dbReference>
<evidence type="ECO:0000256" key="8">
    <source>
        <dbReference type="ARBA" id="ARBA00048679"/>
    </source>
</evidence>
<dbReference type="RefSeq" id="WP_380530452.1">
    <property type="nucleotide sequence ID" value="NZ_JBHFAB010000001.1"/>
</dbReference>
<comment type="catalytic activity">
    <reaction evidence="7">
        <text>L-threonyl-[protein] + ATP = O-phospho-L-threonyl-[protein] + ADP + H(+)</text>
        <dbReference type="Rhea" id="RHEA:46608"/>
        <dbReference type="Rhea" id="RHEA-COMP:11060"/>
        <dbReference type="Rhea" id="RHEA-COMP:11605"/>
        <dbReference type="ChEBI" id="CHEBI:15378"/>
        <dbReference type="ChEBI" id="CHEBI:30013"/>
        <dbReference type="ChEBI" id="CHEBI:30616"/>
        <dbReference type="ChEBI" id="CHEBI:61977"/>
        <dbReference type="ChEBI" id="CHEBI:456216"/>
        <dbReference type="EC" id="2.7.11.1"/>
    </reaction>
</comment>
<evidence type="ECO:0000313" key="14">
    <source>
        <dbReference type="Proteomes" id="UP001592531"/>
    </source>
</evidence>
<dbReference type="SMART" id="SM00220">
    <property type="entry name" value="S_TKc"/>
    <property type="match status" value="1"/>
</dbReference>
<feature type="domain" description="Protein kinase" evidence="11">
    <location>
        <begin position="15"/>
        <end position="265"/>
    </location>
</feature>
<feature type="compositionally biased region" description="Pro residues" evidence="10">
    <location>
        <begin position="488"/>
        <end position="502"/>
    </location>
</feature>
<evidence type="ECO:0000256" key="10">
    <source>
        <dbReference type="SAM" id="MobiDB-lite"/>
    </source>
</evidence>
<gene>
    <name evidence="13" type="ORF">ACEZDE_00790</name>
</gene>
<feature type="compositionally biased region" description="Low complexity" evidence="10">
    <location>
        <begin position="756"/>
        <end position="765"/>
    </location>
</feature>
<evidence type="ECO:0000259" key="12">
    <source>
        <dbReference type="PROSITE" id="PS51178"/>
    </source>
</evidence>
<dbReference type="Pfam" id="PF03793">
    <property type="entry name" value="PASTA"/>
    <property type="match status" value="1"/>
</dbReference>
<protein>
    <recommendedName>
        <fullName evidence="1">non-specific serine/threonine protein kinase</fullName>
        <ecNumber evidence="1">2.7.11.1</ecNumber>
    </recommendedName>
</protein>
<dbReference type="PANTHER" id="PTHR43289:SF34">
    <property type="entry name" value="SERINE_THREONINE-PROTEIN KINASE YBDM-RELATED"/>
    <property type="match status" value="1"/>
</dbReference>
<evidence type="ECO:0000256" key="7">
    <source>
        <dbReference type="ARBA" id="ARBA00047899"/>
    </source>
</evidence>
<proteinExistence type="predicted"/>
<dbReference type="InterPro" id="IPR005543">
    <property type="entry name" value="PASTA_dom"/>
</dbReference>
<keyword evidence="6 9" id="KW-0067">ATP-binding</keyword>
<feature type="region of interest" description="Disordered" evidence="10">
    <location>
        <begin position="301"/>
        <end position="405"/>
    </location>
</feature>
<name>A0ABV6VN67_9ACTN</name>
<evidence type="ECO:0000256" key="9">
    <source>
        <dbReference type="PROSITE-ProRule" id="PRU10141"/>
    </source>
</evidence>
<dbReference type="PROSITE" id="PS00108">
    <property type="entry name" value="PROTEIN_KINASE_ST"/>
    <property type="match status" value="1"/>
</dbReference>
<dbReference type="PROSITE" id="PS00107">
    <property type="entry name" value="PROTEIN_KINASE_ATP"/>
    <property type="match status" value="1"/>
</dbReference>
<dbReference type="SUPFAM" id="SSF56112">
    <property type="entry name" value="Protein kinase-like (PK-like)"/>
    <property type="match status" value="1"/>
</dbReference>
<evidence type="ECO:0000256" key="2">
    <source>
        <dbReference type="ARBA" id="ARBA00022527"/>
    </source>
</evidence>
<evidence type="ECO:0000259" key="11">
    <source>
        <dbReference type="PROSITE" id="PS50011"/>
    </source>
</evidence>
<accession>A0ABV6VN67</accession>
<comment type="catalytic activity">
    <reaction evidence="8">
        <text>L-seryl-[protein] + ATP = O-phospho-L-seryl-[protein] + ADP + H(+)</text>
        <dbReference type="Rhea" id="RHEA:17989"/>
        <dbReference type="Rhea" id="RHEA-COMP:9863"/>
        <dbReference type="Rhea" id="RHEA-COMP:11604"/>
        <dbReference type="ChEBI" id="CHEBI:15378"/>
        <dbReference type="ChEBI" id="CHEBI:29999"/>
        <dbReference type="ChEBI" id="CHEBI:30616"/>
        <dbReference type="ChEBI" id="CHEBI:83421"/>
        <dbReference type="ChEBI" id="CHEBI:456216"/>
        <dbReference type="EC" id="2.7.11.1"/>
    </reaction>
</comment>
<dbReference type="EC" id="2.7.11.1" evidence="1"/>
<feature type="compositionally biased region" description="Low complexity" evidence="10">
    <location>
        <begin position="474"/>
        <end position="487"/>
    </location>
</feature>
<dbReference type="Gene3D" id="3.30.10.20">
    <property type="match status" value="2"/>
</dbReference>
<feature type="region of interest" description="Disordered" evidence="10">
    <location>
        <begin position="756"/>
        <end position="792"/>
    </location>
</feature>
<dbReference type="EMBL" id="JBHFAB010000001">
    <property type="protein sequence ID" value="MFC1415186.1"/>
    <property type="molecule type" value="Genomic_DNA"/>
</dbReference>
<organism evidence="13 14">
    <name type="scientific">Streptacidiphilus cavernicola</name>
    <dbReference type="NCBI Taxonomy" id="3342716"/>
    <lineage>
        <taxon>Bacteria</taxon>
        <taxon>Bacillati</taxon>
        <taxon>Actinomycetota</taxon>
        <taxon>Actinomycetes</taxon>
        <taxon>Kitasatosporales</taxon>
        <taxon>Streptomycetaceae</taxon>
        <taxon>Streptacidiphilus</taxon>
    </lineage>
</organism>
<dbReference type="Gene3D" id="1.10.510.10">
    <property type="entry name" value="Transferase(Phosphotransferase) domain 1"/>
    <property type="match status" value="1"/>
</dbReference>
<dbReference type="InterPro" id="IPR017441">
    <property type="entry name" value="Protein_kinase_ATP_BS"/>
</dbReference>
<dbReference type="InterPro" id="IPR008271">
    <property type="entry name" value="Ser/Thr_kinase_AS"/>
</dbReference>
<comment type="caution">
    <text evidence="13">The sequence shown here is derived from an EMBL/GenBank/DDBJ whole genome shotgun (WGS) entry which is preliminary data.</text>
</comment>
<dbReference type="CDD" id="cd06577">
    <property type="entry name" value="PASTA_pknB"/>
    <property type="match status" value="2"/>
</dbReference>
<dbReference type="GO" id="GO:0004674">
    <property type="term" value="F:protein serine/threonine kinase activity"/>
    <property type="evidence" value="ECO:0007669"/>
    <property type="project" value="UniProtKB-KW"/>
</dbReference>
<evidence type="ECO:0000256" key="6">
    <source>
        <dbReference type="ARBA" id="ARBA00022840"/>
    </source>
</evidence>
<dbReference type="Gene3D" id="3.30.200.20">
    <property type="entry name" value="Phosphorylase Kinase, domain 1"/>
    <property type="match status" value="1"/>
</dbReference>
<keyword evidence="14" id="KW-1185">Reference proteome</keyword>
<feature type="compositionally biased region" description="Gly residues" evidence="10">
    <location>
        <begin position="592"/>
        <end position="602"/>
    </location>
</feature>
<reference evidence="13 14" key="1">
    <citation type="submission" date="2024-09" db="EMBL/GenBank/DDBJ databases">
        <authorList>
            <person name="Lee S.D."/>
        </authorList>
    </citation>
    <scope>NUCLEOTIDE SEQUENCE [LARGE SCALE GENOMIC DNA]</scope>
    <source>
        <strain evidence="13 14">N8-3</strain>
    </source>
</reference>
<evidence type="ECO:0000256" key="3">
    <source>
        <dbReference type="ARBA" id="ARBA00022679"/>
    </source>
</evidence>
<dbReference type="PROSITE" id="PS50011">
    <property type="entry name" value="PROTEIN_KINASE_DOM"/>
    <property type="match status" value="1"/>
</dbReference>